<dbReference type="Proteomes" id="UP001607302">
    <property type="component" value="Unassembled WGS sequence"/>
</dbReference>
<dbReference type="EMBL" id="JAUDFV010000133">
    <property type="protein sequence ID" value="KAL2727310.1"/>
    <property type="molecule type" value="Genomic_DNA"/>
</dbReference>
<evidence type="ECO:0000313" key="2">
    <source>
        <dbReference type="EMBL" id="KAL2727310.1"/>
    </source>
</evidence>
<sequence length="156" mass="17646">MVLFNIASALKGWDYGWIAGLVLYLLIFIVLPAKAIVDEGLPVASSTVILTEQDKEYSMEVCSLALPRSFVNNILHGFHMQTLLLSDVWKTWSGTYEKGRIICQYNQHIHAWNSFLPLWILLTGGIHHLIAFITGHGTSSCMIGFTPMYTKMWLRS</sequence>
<feature type="transmembrane region" description="Helical" evidence="1">
    <location>
        <begin position="15"/>
        <end position="37"/>
    </location>
</feature>
<accession>A0ABD2B3K9</accession>
<protein>
    <submittedName>
        <fullName evidence="2">Sterol O-acyltransferase 1 isoform X1</fullName>
    </submittedName>
</protein>
<keyword evidence="1" id="KW-0472">Membrane</keyword>
<reference evidence="2 3" key="1">
    <citation type="journal article" date="2024" name="Ann. Entomol. Soc. Am.">
        <title>Genomic analyses of the southern and eastern yellowjacket wasps (Hymenoptera: Vespidae) reveal evolutionary signatures of social life.</title>
        <authorList>
            <person name="Catto M.A."/>
            <person name="Caine P.B."/>
            <person name="Orr S.E."/>
            <person name="Hunt B.G."/>
            <person name="Goodisman M.A.D."/>
        </authorList>
    </citation>
    <scope>NUCLEOTIDE SEQUENCE [LARGE SCALE GENOMIC DNA]</scope>
    <source>
        <strain evidence="2">233</strain>
        <tissue evidence="2">Head and thorax</tissue>
    </source>
</reference>
<comment type="caution">
    <text evidence="2">The sequence shown here is derived from an EMBL/GenBank/DDBJ whole genome shotgun (WGS) entry which is preliminary data.</text>
</comment>
<keyword evidence="1" id="KW-1133">Transmembrane helix</keyword>
<gene>
    <name evidence="2" type="ORF">V1478_007588</name>
</gene>
<evidence type="ECO:0000313" key="3">
    <source>
        <dbReference type="Proteomes" id="UP001607302"/>
    </source>
</evidence>
<keyword evidence="1" id="KW-0812">Transmembrane</keyword>
<name>A0ABD2B3K9_VESSQ</name>
<dbReference type="AlphaFoldDB" id="A0ABD2B3K9"/>
<evidence type="ECO:0000256" key="1">
    <source>
        <dbReference type="SAM" id="Phobius"/>
    </source>
</evidence>
<organism evidence="2 3">
    <name type="scientific">Vespula squamosa</name>
    <name type="common">Southern yellow jacket</name>
    <name type="synonym">Wasp</name>
    <dbReference type="NCBI Taxonomy" id="30214"/>
    <lineage>
        <taxon>Eukaryota</taxon>
        <taxon>Metazoa</taxon>
        <taxon>Ecdysozoa</taxon>
        <taxon>Arthropoda</taxon>
        <taxon>Hexapoda</taxon>
        <taxon>Insecta</taxon>
        <taxon>Pterygota</taxon>
        <taxon>Neoptera</taxon>
        <taxon>Endopterygota</taxon>
        <taxon>Hymenoptera</taxon>
        <taxon>Apocrita</taxon>
        <taxon>Aculeata</taxon>
        <taxon>Vespoidea</taxon>
        <taxon>Vespidae</taxon>
        <taxon>Vespinae</taxon>
        <taxon>Vespula</taxon>
    </lineage>
</organism>
<keyword evidence="3" id="KW-1185">Reference proteome</keyword>
<proteinExistence type="predicted"/>